<keyword evidence="2" id="KW-1185">Reference proteome</keyword>
<dbReference type="OrthoDB" id="9761519at2"/>
<evidence type="ECO:0000313" key="1">
    <source>
        <dbReference type="EMBL" id="AUO19344.1"/>
    </source>
</evidence>
<protein>
    <submittedName>
        <fullName evidence="1">Putative alpha-L-rhamnosidase family 106</fullName>
    </submittedName>
</protein>
<proteinExistence type="predicted"/>
<evidence type="ECO:0000313" key="2">
    <source>
        <dbReference type="Proteomes" id="UP000235589"/>
    </source>
</evidence>
<dbReference type="Proteomes" id="UP000235589">
    <property type="component" value="Chromosome"/>
</dbReference>
<dbReference type="EMBL" id="CP020991">
    <property type="protein sequence ID" value="AUO19344.1"/>
    <property type="molecule type" value="Genomic_DNA"/>
</dbReference>
<dbReference type="RefSeq" id="WP_102365556.1">
    <property type="nucleotide sequence ID" value="NZ_CP020991.1"/>
</dbReference>
<sequence length="753" mass="85246">MERPVKFLASLSADSVTDMELIKSRISDFKGYGLDGFVFALEDYSDDIEYMSDEFIKKVSEIILYAKSEGLEIWLEAKPTEPPEVGMLSSWLEYDGGTVKQCCSPERSPFDYTNSAVLIDSVLERYKSGLSKEAYGYLAGFTSEVPDFSGQDSEYPAVPWYDELETEYTEEFNGDIFSNLKSLFEDNEDASEFKAWYWQKITDRMGETALISEWCKENEKGYFPQIKTNANPYSQVLQTGSALQYLRRFNLPSVSFSGKTAVSHFLPVSVSSLAKQFGSGTAGASVLGGLGWGIRPGEFEEYMTRLIECGINMFVFHTSFLHLNYKSLSRNQISFPTHITWKKVVPQILERLREKAEDETKRPHKILVVCPTRAIWEHFVPTSDKTISYDYSQNVADICGRLYEMNRRFDLTDEIIFEENADFSGGGMKLGEAEYGTLLTVPGASFSKKGMVAIERAKANGVRILNDIPKSDTEIIPLDQIRQLTKEVVPISTVQDSWTITLPKENRFLLESSYKDGSFICEFNVDDEFDSDLTLLVTDNNNEVSINNILVRPIMNDCLGNYYNITSNVLGGKNTVMASGGDRPVFCLVGDFKVTANQGYRGFDDRQVQTRYDFTVKNTGMDSENNMIRCGYPFCRDYVSAKKVIYIEENINKPQIKLDCSCSAVIEVFFDNESLGFVYEGSETLPLPSIAAEERHLIEIHCYPSAFNAFGRHRSLFGDSENSSGLNLTYGDSQDLKFTLWKIPRDIELIQEF</sequence>
<dbReference type="PANTHER" id="PTHR36848:SF2">
    <property type="entry name" value="SECRETED PROTEIN"/>
    <property type="match status" value="1"/>
</dbReference>
<dbReference type="GeneID" id="98062589"/>
<dbReference type="AlphaFoldDB" id="A0A2K9P243"/>
<organism evidence="1 2">
    <name type="scientific">Monoglobus pectinilyticus</name>
    <dbReference type="NCBI Taxonomy" id="1981510"/>
    <lineage>
        <taxon>Bacteria</taxon>
        <taxon>Bacillati</taxon>
        <taxon>Bacillota</taxon>
        <taxon>Clostridia</taxon>
        <taxon>Monoglobales</taxon>
        <taxon>Monoglobaceae</taxon>
        <taxon>Monoglobus</taxon>
    </lineage>
</organism>
<dbReference type="KEGG" id="mpec:B9O19_01183"/>
<gene>
    <name evidence="1" type="ORF">B9O19_01183</name>
</gene>
<name>A0A2K9P243_9FIRM</name>
<dbReference type="InterPro" id="IPR053161">
    <property type="entry name" value="Ulvan_degrading_GH"/>
</dbReference>
<reference evidence="1 2" key="1">
    <citation type="submission" date="2017-04" db="EMBL/GenBank/DDBJ databases">
        <title>Monoglobus pectinilyticus 14 draft genome.</title>
        <authorList>
            <person name="Kim C."/>
            <person name="Rosendale D.I."/>
            <person name="Kelly W.J."/>
            <person name="Tannock G.W."/>
            <person name="Patchett M.L."/>
            <person name="Jordens J.Z."/>
        </authorList>
    </citation>
    <scope>NUCLEOTIDE SEQUENCE [LARGE SCALE GENOMIC DNA]</scope>
    <source>
        <strain evidence="1 2">14</strain>
    </source>
</reference>
<dbReference type="PANTHER" id="PTHR36848">
    <property type="entry name" value="DNA-BINDING PROTEIN (PUTATIVE SECRETED PROTEIN)-RELATED"/>
    <property type="match status" value="1"/>
</dbReference>
<accession>A0A2K9P243</accession>